<feature type="compositionally biased region" description="Basic residues" evidence="2">
    <location>
        <begin position="50"/>
        <end position="60"/>
    </location>
</feature>
<evidence type="ECO:0000313" key="5">
    <source>
        <dbReference type="Proteomes" id="UP000265120"/>
    </source>
</evidence>
<dbReference type="GeneID" id="103393975"/>
<dbReference type="SMART" id="SM00367">
    <property type="entry name" value="LRR_CC"/>
    <property type="match status" value="3"/>
</dbReference>
<dbReference type="Gene3D" id="3.80.10.10">
    <property type="entry name" value="Ribonuclease Inhibitor"/>
    <property type="match status" value="1"/>
</dbReference>
<dbReference type="InterPro" id="IPR036047">
    <property type="entry name" value="F-box-like_dom_sf"/>
</dbReference>
<keyword evidence="1" id="KW-0833">Ubl conjugation pathway</keyword>
<dbReference type="Gene3D" id="1.20.1280.50">
    <property type="match status" value="1"/>
</dbReference>
<feature type="compositionally biased region" description="Basic residues" evidence="2">
    <location>
        <begin position="98"/>
        <end position="121"/>
    </location>
</feature>
<evidence type="ECO:0000313" key="4">
    <source>
        <dbReference type="Ensembl" id="ENSCSEP00000014664.1"/>
    </source>
</evidence>
<dbReference type="InParanoid" id="A0A3P8VK71"/>
<dbReference type="STRING" id="244447.ENSCSEP00000014664"/>
<dbReference type="Pfam" id="PF12937">
    <property type="entry name" value="F-box-like"/>
    <property type="match status" value="1"/>
</dbReference>
<reference evidence="4" key="2">
    <citation type="submission" date="2025-08" db="UniProtKB">
        <authorList>
            <consortium name="Ensembl"/>
        </authorList>
    </citation>
    <scope>IDENTIFICATION</scope>
</reference>
<accession>A0A3P8VK71</accession>
<dbReference type="RefSeq" id="XP_024920973.1">
    <property type="nucleotide sequence ID" value="XM_025065205.1"/>
</dbReference>
<feature type="domain" description="F-box" evidence="3">
    <location>
        <begin position="155"/>
        <end position="202"/>
    </location>
</feature>
<proteinExistence type="predicted"/>
<dbReference type="FunCoup" id="A0A3P8VK71">
    <property type="interactions" value="692"/>
</dbReference>
<protein>
    <submittedName>
        <fullName evidence="4">F-box and leucine rich repeat protein 6</fullName>
    </submittedName>
</protein>
<dbReference type="FunFam" id="1.20.1280.50:FF:000035">
    <property type="entry name" value="F-box/LRR-repeat protein 6 isoform X2"/>
    <property type="match status" value="1"/>
</dbReference>
<feature type="compositionally biased region" description="Polar residues" evidence="2">
    <location>
        <begin position="17"/>
        <end position="38"/>
    </location>
</feature>
<dbReference type="Proteomes" id="UP000265120">
    <property type="component" value="Chromosome 18"/>
</dbReference>
<dbReference type="KEGG" id="csem:103393975"/>
<dbReference type="SUPFAM" id="SSF52047">
    <property type="entry name" value="RNI-like"/>
    <property type="match status" value="1"/>
</dbReference>
<organism evidence="4 5">
    <name type="scientific">Cynoglossus semilaevis</name>
    <name type="common">Tongue sole</name>
    <dbReference type="NCBI Taxonomy" id="244447"/>
    <lineage>
        <taxon>Eukaryota</taxon>
        <taxon>Metazoa</taxon>
        <taxon>Chordata</taxon>
        <taxon>Craniata</taxon>
        <taxon>Vertebrata</taxon>
        <taxon>Euteleostomi</taxon>
        <taxon>Actinopterygii</taxon>
        <taxon>Neopterygii</taxon>
        <taxon>Teleostei</taxon>
        <taxon>Neoteleostei</taxon>
        <taxon>Acanthomorphata</taxon>
        <taxon>Carangaria</taxon>
        <taxon>Pleuronectiformes</taxon>
        <taxon>Pleuronectoidei</taxon>
        <taxon>Cynoglossidae</taxon>
        <taxon>Cynoglossinae</taxon>
        <taxon>Cynoglossus</taxon>
    </lineage>
</organism>
<name>A0A3P8VK71_CYNSE</name>
<dbReference type="Pfam" id="PF13516">
    <property type="entry name" value="LRR_6"/>
    <property type="match status" value="1"/>
</dbReference>
<evidence type="ECO:0000256" key="1">
    <source>
        <dbReference type="ARBA" id="ARBA00022786"/>
    </source>
</evidence>
<dbReference type="GeneTree" id="ENSGT00390000009358"/>
<reference evidence="4 5" key="1">
    <citation type="journal article" date="2014" name="Nat. Genet.">
        <title>Whole-genome sequence of a flatfish provides insights into ZW sex chromosome evolution and adaptation to a benthic lifestyle.</title>
        <authorList>
            <person name="Chen S."/>
            <person name="Zhang G."/>
            <person name="Shao C."/>
            <person name="Huang Q."/>
            <person name="Liu G."/>
            <person name="Zhang P."/>
            <person name="Song W."/>
            <person name="An N."/>
            <person name="Chalopin D."/>
            <person name="Volff J.N."/>
            <person name="Hong Y."/>
            <person name="Li Q."/>
            <person name="Sha Z."/>
            <person name="Zhou H."/>
            <person name="Xie M."/>
            <person name="Yu Q."/>
            <person name="Liu Y."/>
            <person name="Xiang H."/>
            <person name="Wang N."/>
            <person name="Wu K."/>
            <person name="Yang C."/>
            <person name="Zhou Q."/>
            <person name="Liao X."/>
            <person name="Yang L."/>
            <person name="Hu Q."/>
            <person name="Zhang J."/>
            <person name="Meng L."/>
            <person name="Jin L."/>
            <person name="Tian Y."/>
            <person name="Lian J."/>
            <person name="Yang J."/>
            <person name="Miao G."/>
            <person name="Liu S."/>
            <person name="Liang Z."/>
            <person name="Yan F."/>
            <person name="Li Y."/>
            <person name="Sun B."/>
            <person name="Zhang H."/>
            <person name="Zhang J."/>
            <person name="Zhu Y."/>
            <person name="Du M."/>
            <person name="Zhao Y."/>
            <person name="Schartl M."/>
            <person name="Tang Q."/>
            <person name="Wang J."/>
        </authorList>
    </citation>
    <scope>NUCLEOTIDE SEQUENCE</scope>
</reference>
<feature type="region of interest" description="Disordered" evidence="2">
    <location>
        <begin position="1"/>
        <end position="63"/>
    </location>
</feature>
<dbReference type="RefSeq" id="XP_024920972.1">
    <property type="nucleotide sequence ID" value="XM_025065204.1"/>
</dbReference>
<dbReference type="SUPFAM" id="SSF81383">
    <property type="entry name" value="F-box domain"/>
    <property type="match status" value="1"/>
</dbReference>
<dbReference type="AlphaFoldDB" id="A0A3P8VK71"/>
<dbReference type="PANTHER" id="PTHR38926:SF5">
    <property type="entry name" value="F-BOX AND LEUCINE-RICH REPEAT PROTEIN 6"/>
    <property type="match status" value="1"/>
</dbReference>
<dbReference type="InterPro" id="IPR032675">
    <property type="entry name" value="LRR_dom_sf"/>
</dbReference>
<dbReference type="PANTHER" id="PTHR38926">
    <property type="entry name" value="F-BOX DOMAIN CONTAINING PROTEIN, EXPRESSED"/>
    <property type="match status" value="1"/>
</dbReference>
<dbReference type="OMA" id="WHEAASQ"/>
<dbReference type="Ensembl" id="ENSCSET00000014842.1">
    <property type="protein sequence ID" value="ENSCSEP00000014664.1"/>
    <property type="gene ID" value="ENSCSEG00000009415.1"/>
</dbReference>
<keyword evidence="5" id="KW-1185">Reference proteome</keyword>
<dbReference type="InterPro" id="IPR001611">
    <property type="entry name" value="Leu-rich_rpt"/>
</dbReference>
<evidence type="ECO:0000256" key="2">
    <source>
        <dbReference type="SAM" id="MobiDB-lite"/>
    </source>
</evidence>
<dbReference type="InterPro" id="IPR001810">
    <property type="entry name" value="F-box_dom"/>
</dbReference>
<dbReference type="InterPro" id="IPR047922">
    <property type="entry name" value="FBXL6_F-box"/>
</dbReference>
<dbReference type="InterPro" id="IPR006553">
    <property type="entry name" value="Leu-rich_rpt_Cys-con_subtyp"/>
</dbReference>
<reference evidence="4" key="3">
    <citation type="submission" date="2025-09" db="UniProtKB">
        <authorList>
            <consortium name="Ensembl"/>
        </authorList>
    </citation>
    <scope>IDENTIFICATION</scope>
</reference>
<dbReference type="CTD" id="26233"/>
<feature type="region of interest" description="Disordered" evidence="2">
    <location>
        <begin position="98"/>
        <end position="140"/>
    </location>
</feature>
<sequence length="573" mass="64257">MDSSVAQCSAHCENDNETLPSSSTASNQATNIPKSNTAPLKRKSADSKNVKTKKKKKARVSRSAQLGYTVQQGEDMLLVISNASSLYDGASVWMTKRKGSKKKKFSKGKSKTQQVRRKNTARAKPTPDANPVAAKTEEDTTAVLEKPADHTWGQSLPEEVLINIFQMVVTQDGAVPFLCRMARVCQLWNIAAASPILWRKVTVGHCWIAPGKKQLPKTEMKIQKTFDWLTQNRFSQLQDFSLHHWSKNVNYAVEVVSQSCPHLRSLTLSNCSGIKASAFQILGLNSRSLQSINVQFSDFQVEGLVAFLENHGNQMKQIWFTNGLKNDRLLASLTRGCCPDLEFLEVNKKLDSKDCVLTICIQALQAACPKLKTFRLLNVRPIQKTKHKNADLMKGFPLLEELCIATTSYSYMTDNDLLDILFSSTKLRVLDLRGCSRITPSGLANLPCLELEFLFWGQYFNSHIGLSTPKKGLHMVTQKWKQTLQQLDIGNQLFSEEDLEMAMSYLTQATESDTLRSLNLQGTRITAPALRSVIHHMTALSYLNLSSCRHLPRGVKRIYCGQEDIRQLLGKLE</sequence>
<evidence type="ECO:0000259" key="3">
    <source>
        <dbReference type="Pfam" id="PF12937"/>
    </source>
</evidence>
<dbReference type="GO" id="GO:0019005">
    <property type="term" value="C:SCF ubiquitin ligase complex"/>
    <property type="evidence" value="ECO:0007669"/>
    <property type="project" value="InterPro"/>
</dbReference>
<dbReference type="OrthoDB" id="3134645at2759"/>
<dbReference type="CDD" id="cd22119">
    <property type="entry name" value="F-box_FBXL6"/>
    <property type="match status" value="1"/>
</dbReference>